<keyword evidence="4" id="KW-1185">Reference proteome</keyword>
<feature type="region of interest" description="Disordered" evidence="2">
    <location>
        <begin position="337"/>
        <end position="359"/>
    </location>
</feature>
<sequence length="838" mass="94060">MDGLLEDDAFASILAEQDRIYQENMAKMEDYLEQIQSGASANEDAREKMGLSLFNAQKRMAALEQLNSKFQAELEAVSSDKKKSAVIIDGFKGHIVELEGALKEHNKYQADLQRRLQERENTISALKQAIVSYSDVIKVNKMLTARHKEESHEQTHKLALSEERETALRRRLELLEETATRQAKQTEAAENAKVVANATISKLSDDVDRLIRERDAIVDQWEQMTKAMENRDVLMAKLDEAGRQTEGELKAAVVQLAGAGAREDRLKGDLVDEEKKAHDAARAAAAAQTALAKKTKEHEVVADEVLLLRRHLEEAEAEANKQRETIEYMESQVARSNDSAAAAKQMAESATQRASELEQEVHKLRALQDRLNAADNAANKAREEYERRQAAEINNQRGKADFQLQALKCDLETAAAEQHTSDRKLAGLEQTRDKLFDDLHGMQLKLERAEHSKNRAEALAASRGPDGGVAALQTAVHERDLQIERLVDSVRRLEFTVLESSDEALKLSQRLKAMEIDRDNLRLIVQRKEAVEGRSDQRAKVATTQGSAALVRLNDARLDLKKATDRITQLEVMNEKLRARLKLEEGKIMQMKSDSSEIQSSHLIDMDMNRRDAQDRSEDIRQAREENIRLVHRVTLLQERLEAAKQQTAAARADRDKTMRGLSAEKAKGRALKDANLALEKQLKATQTAFTQLKARAEAHTSRATSAGLVIRPTQTAEEVAAGERTQHLLEDAIQSGLEAMARAIRAEDCVTVHMALLSQIDSQLRNVVPARTIRYHISDPEIHPESISLSEDVKRSVEIIKERRQHMLETRVNVNLSQYGARWKGGLAPVATMKGKM</sequence>
<evidence type="ECO:0000256" key="2">
    <source>
        <dbReference type="SAM" id="MobiDB-lite"/>
    </source>
</evidence>
<feature type="coiled-coil region" evidence="1">
    <location>
        <begin position="620"/>
        <end position="654"/>
    </location>
</feature>
<feature type="coiled-coil region" evidence="1">
    <location>
        <begin position="53"/>
        <end position="80"/>
    </location>
</feature>
<accession>A0A8J6B7J9</accession>
<reference evidence="3" key="1">
    <citation type="submission" date="2021-05" db="EMBL/GenBank/DDBJ databases">
        <title>A free-living protist that lacks canonical eukaryotic 1 DNA replication and segregation systems.</title>
        <authorList>
            <person name="Salas-Leiva D.E."/>
            <person name="Tromer E.C."/>
            <person name="Curtis B.A."/>
            <person name="Jerlstrom-Hultqvist J."/>
            <person name="Kolisko M."/>
            <person name="Yi Z."/>
            <person name="Salas-Leiva J.S."/>
            <person name="Gallot-Lavallee L."/>
            <person name="Kops G.J.P.L."/>
            <person name="Archibald J.M."/>
            <person name="Simpson A.G.B."/>
            <person name="Roger A.J."/>
        </authorList>
    </citation>
    <scope>NUCLEOTIDE SEQUENCE</scope>
    <source>
        <strain evidence="3">BICM</strain>
    </source>
</reference>
<feature type="coiled-coil region" evidence="1">
    <location>
        <begin position="553"/>
        <end position="594"/>
    </location>
</feature>
<organism evidence="3 4">
    <name type="scientific">Carpediemonas membranifera</name>
    <dbReference type="NCBI Taxonomy" id="201153"/>
    <lineage>
        <taxon>Eukaryota</taxon>
        <taxon>Metamonada</taxon>
        <taxon>Carpediemonas-like organisms</taxon>
        <taxon>Carpediemonas</taxon>
    </lineage>
</organism>
<dbReference type="AlphaFoldDB" id="A0A8J6B7J9"/>
<gene>
    <name evidence="3" type="ORF">J8273_6427</name>
</gene>
<feature type="coiled-coil region" evidence="1">
    <location>
        <begin position="158"/>
        <end position="220"/>
    </location>
</feature>
<evidence type="ECO:0000256" key="1">
    <source>
        <dbReference type="SAM" id="Coils"/>
    </source>
</evidence>
<name>A0A8J6B7J9_9EUKA</name>
<evidence type="ECO:0000313" key="3">
    <source>
        <dbReference type="EMBL" id="KAG9391662.1"/>
    </source>
</evidence>
<comment type="caution">
    <text evidence="3">The sequence shown here is derived from an EMBL/GenBank/DDBJ whole genome shotgun (WGS) entry which is preliminary data.</text>
</comment>
<dbReference type="Proteomes" id="UP000717585">
    <property type="component" value="Unassembled WGS sequence"/>
</dbReference>
<feature type="compositionally biased region" description="Low complexity" evidence="2">
    <location>
        <begin position="340"/>
        <end position="350"/>
    </location>
</feature>
<keyword evidence="1" id="KW-0175">Coiled coil</keyword>
<protein>
    <submittedName>
        <fullName evidence="3">Uncharacterized protein</fullName>
    </submittedName>
</protein>
<evidence type="ECO:0000313" key="4">
    <source>
        <dbReference type="Proteomes" id="UP000717585"/>
    </source>
</evidence>
<dbReference type="EMBL" id="JAHDYR010000053">
    <property type="protein sequence ID" value="KAG9391662.1"/>
    <property type="molecule type" value="Genomic_DNA"/>
</dbReference>
<proteinExistence type="predicted"/>